<proteinExistence type="predicted"/>
<dbReference type="AlphaFoldDB" id="A0A9X1QH77"/>
<name>A0A9X1QH77_9BACT</name>
<evidence type="ECO:0000313" key="2">
    <source>
        <dbReference type="Proteomes" id="UP001139411"/>
    </source>
</evidence>
<gene>
    <name evidence="1" type="ORF">L0661_21030</name>
</gene>
<organism evidence="1 2">
    <name type="scientific">Dyadobacter chenhuakuii</name>
    <dbReference type="NCBI Taxonomy" id="2909339"/>
    <lineage>
        <taxon>Bacteria</taxon>
        <taxon>Pseudomonadati</taxon>
        <taxon>Bacteroidota</taxon>
        <taxon>Cytophagia</taxon>
        <taxon>Cytophagales</taxon>
        <taxon>Spirosomataceae</taxon>
        <taxon>Dyadobacter</taxon>
    </lineage>
</organism>
<protein>
    <submittedName>
        <fullName evidence="1">Uncharacterized protein</fullName>
    </submittedName>
</protein>
<dbReference type="EMBL" id="JAKFFV010000014">
    <property type="protein sequence ID" value="MCF2500819.1"/>
    <property type="molecule type" value="Genomic_DNA"/>
</dbReference>
<evidence type="ECO:0000313" key="1">
    <source>
        <dbReference type="EMBL" id="MCF2500819.1"/>
    </source>
</evidence>
<reference evidence="1" key="1">
    <citation type="submission" date="2022-01" db="EMBL/GenBank/DDBJ databases">
        <title>Novel species in genus Dyadobacter.</title>
        <authorList>
            <person name="Ma C."/>
        </authorList>
    </citation>
    <scope>NUCLEOTIDE SEQUENCE</scope>
    <source>
        <strain evidence="1">CY357</strain>
    </source>
</reference>
<sequence>MTDERFTAIIDSLRNMHEYQVETRKRVENIEALLTRVVNKIDPQKEPFDISKLSPLDAGLMAHLQEEAARMSKRNDL</sequence>
<accession>A0A9X1QH77</accession>
<comment type="caution">
    <text evidence="1">The sequence shown here is derived from an EMBL/GenBank/DDBJ whole genome shotgun (WGS) entry which is preliminary data.</text>
</comment>
<dbReference type="RefSeq" id="WP_235179147.1">
    <property type="nucleotide sequence ID" value="NZ_JAKFFV010000014.1"/>
</dbReference>
<dbReference type="Proteomes" id="UP001139411">
    <property type="component" value="Unassembled WGS sequence"/>
</dbReference>